<feature type="compositionally biased region" description="Low complexity" evidence="1">
    <location>
        <begin position="82"/>
        <end position="91"/>
    </location>
</feature>
<name>A0A5H2XRC2_PRUDU</name>
<gene>
    <name evidence="2" type="ORF">Prudu_1466S001400</name>
</gene>
<feature type="region of interest" description="Disordered" evidence="1">
    <location>
        <begin position="59"/>
        <end position="116"/>
    </location>
</feature>
<evidence type="ECO:0000313" key="2">
    <source>
        <dbReference type="EMBL" id="BBN70388.1"/>
    </source>
</evidence>
<accession>A0A5H2XRC2</accession>
<sequence>MLIRRVMDRSPGYSELMSDLITRRREVTTTQSSEPPAQSTYVATAPALMDHMAVGPMGFQAPTSSASSVGQPFSARRRHLPTSTTDTTSTDVSGSHQEHPRTVSAVEDGEGYPGDQQSYQHRIRRATSGCTTAELHSSFVHDIAHVVRTHCPMQWKSWKVMPDEIKTEVRGQLSTNYNLEDLDNESLAYVNRLFSKRYKQWKSDLHYYFEVFDDPQVALQEGCPKELEGREDSWAIKPKSIRAIGRRRLFSIIQGGSKFPDIDVFGDVYVRPRNEFAESLHINDDGGEEPVVCGSSTGCWVSNLYEDVGSDSQEEAEDILSRDLECQAKGTQTPFISAIKQSGDCFDSTGGHSSESDVVSHFDVPTSEPVHPEHPHQTTALVDPQTSEPHVPDDNVDFGTLFD</sequence>
<proteinExistence type="predicted"/>
<organism evidence="2">
    <name type="scientific">Prunus dulcis</name>
    <name type="common">Almond</name>
    <name type="synonym">Amygdalus dulcis</name>
    <dbReference type="NCBI Taxonomy" id="3755"/>
    <lineage>
        <taxon>Eukaryota</taxon>
        <taxon>Viridiplantae</taxon>
        <taxon>Streptophyta</taxon>
        <taxon>Embryophyta</taxon>
        <taxon>Tracheophyta</taxon>
        <taxon>Spermatophyta</taxon>
        <taxon>Magnoliopsida</taxon>
        <taxon>eudicotyledons</taxon>
        <taxon>Gunneridae</taxon>
        <taxon>Pentapetalae</taxon>
        <taxon>rosids</taxon>
        <taxon>fabids</taxon>
        <taxon>Rosales</taxon>
        <taxon>Rosaceae</taxon>
        <taxon>Amygdaloideae</taxon>
        <taxon>Amygdaleae</taxon>
        <taxon>Prunus</taxon>
    </lineage>
</organism>
<dbReference type="EMBL" id="AP021803">
    <property type="protein sequence ID" value="BBN70388.1"/>
    <property type="molecule type" value="Genomic_DNA"/>
</dbReference>
<feature type="region of interest" description="Disordered" evidence="1">
    <location>
        <begin position="365"/>
        <end position="403"/>
    </location>
</feature>
<evidence type="ECO:0000256" key="1">
    <source>
        <dbReference type="SAM" id="MobiDB-lite"/>
    </source>
</evidence>
<reference evidence="2" key="1">
    <citation type="journal article" date="2019" name="Science">
        <title>Mutation of a bHLH transcription factor allowed almond domestication.</title>
        <authorList>
            <person name="Sanchez-Perez R."/>
            <person name="Pavan S."/>
            <person name="Mazzeo R."/>
            <person name="Moldovan C."/>
            <person name="Aiese Cigliano R."/>
            <person name="Del Cueto J."/>
            <person name="Ricciardi F."/>
            <person name="Lotti C."/>
            <person name="Ricciardi L."/>
            <person name="Dicenta F."/>
            <person name="Lopez-Marques R.L."/>
            <person name="Lindberg Moller B."/>
        </authorList>
    </citation>
    <scope>NUCLEOTIDE SEQUENCE</scope>
</reference>
<feature type="compositionally biased region" description="Polar residues" evidence="1">
    <location>
        <begin position="377"/>
        <end position="388"/>
    </location>
</feature>
<protein>
    <recommendedName>
        <fullName evidence="3">Ankyrin repeat family protein</fullName>
    </recommendedName>
</protein>
<evidence type="ECO:0008006" key="3">
    <source>
        <dbReference type="Google" id="ProtNLM"/>
    </source>
</evidence>
<dbReference type="AlphaFoldDB" id="A0A5H2XRC2"/>
<feature type="compositionally biased region" description="Polar residues" evidence="1">
    <location>
        <begin position="61"/>
        <end position="71"/>
    </location>
</feature>